<feature type="domain" description="DUF202" evidence="6">
    <location>
        <begin position="3"/>
        <end position="67"/>
    </location>
</feature>
<feature type="transmembrane region" description="Helical" evidence="5">
    <location>
        <begin position="78"/>
        <end position="99"/>
    </location>
</feature>
<comment type="subcellular location">
    <subcellularLocation>
        <location evidence="1">Endomembrane system</location>
        <topology evidence="1">Multi-pass membrane protein</topology>
    </subcellularLocation>
</comment>
<dbReference type="EMBL" id="QZEY01000004">
    <property type="protein sequence ID" value="RJL32883.1"/>
    <property type="molecule type" value="Genomic_DNA"/>
</dbReference>
<proteinExistence type="predicted"/>
<dbReference type="InterPro" id="IPR003807">
    <property type="entry name" value="DUF202"/>
</dbReference>
<keyword evidence="2 5" id="KW-0812">Transmembrane</keyword>
<evidence type="ECO:0000256" key="4">
    <source>
        <dbReference type="ARBA" id="ARBA00023136"/>
    </source>
</evidence>
<evidence type="ECO:0000256" key="1">
    <source>
        <dbReference type="ARBA" id="ARBA00004127"/>
    </source>
</evidence>
<accession>A0A3A4ATY4</accession>
<evidence type="ECO:0000259" key="6">
    <source>
        <dbReference type="Pfam" id="PF02656"/>
    </source>
</evidence>
<feature type="transmembrane region" description="Helical" evidence="5">
    <location>
        <begin position="38"/>
        <end position="57"/>
    </location>
</feature>
<sequence length="104" mass="11009">MWDTGAQPERTALAWNRTALSLAVCGLVGLRLSGGPVSMALCAAVTALAAVLLLRTVHRRHLRRQRRLRAGEPIADPAAVLHTAAVTTLLGLTALVVVLERARG</sequence>
<evidence type="ECO:0000313" key="7">
    <source>
        <dbReference type="EMBL" id="RJL32883.1"/>
    </source>
</evidence>
<organism evidence="7 8">
    <name type="scientific">Bailinhaonella thermotolerans</name>
    <dbReference type="NCBI Taxonomy" id="1070861"/>
    <lineage>
        <taxon>Bacteria</taxon>
        <taxon>Bacillati</taxon>
        <taxon>Actinomycetota</taxon>
        <taxon>Actinomycetes</taxon>
        <taxon>Streptosporangiales</taxon>
        <taxon>Streptosporangiaceae</taxon>
        <taxon>Bailinhaonella</taxon>
    </lineage>
</organism>
<dbReference type="OrthoDB" id="3701077at2"/>
<evidence type="ECO:0000256" key="5">
    <source>
        <dbReference type="SAM" id="Phobius"/>
    </source>
</evidence>
<gene>
    <name evidence="7" type="ORF">D5H75_14400</name>
</gene>
<name>A0A3A4ATY4_9ACTN</name>
<protein>
    <submittedName>
        <fullName evidence="7">DUF202 domain-containing protein</fullName>
    </submittedName>
</protein>
<evidence type="ECO:0000256" key="2">
    <source>
        <dbReference type="ARBA" id="ARBA00022692"/>
    </source>
</evidence>
<keyword evidence="8" id="KW-1185">Reference proteome</keyword>
<dbReference type="GO" id="GO:0012505">
    <property type="term" value="C:endomembrane system"/>
    <property type="evidence" value="ECO:0007669"/>
    <property type="project" value="UniProtKB-SubCell"/>
</dbReference>
<feature type="transmembrane region" description="Helical" evidence="5">
    <location>
        <begin position="12"/>
        <end position="32"/>
    </location>
</feature>
<keyword evidence="3 5" id="KW-1133">Transmembrane helix</keyword>
<dbReference type="Proteomes" id="UP000265768">
    <property type="component" value="Unassembled WGS sequence"/>
</dbReference>
<dbReference type="AlphaFoldDB" id="A0A3A4ATY4"/>
<evidence type="ECO:0000313" key="8">
    <source>
        <dbReference type="Proteomes" id="UP000265768"/>
    </source>
</evidence>
<reference evidence="7 8" key="1">
    <citation type="submission" date="2018-09" db="EMBL/GenBank/DDBJ databases">
        <title>YIM 75507 draft genome.</title>
        <authorList>
            <person name="Tang S."/>
            <person name="Feng Y."/>
        </authorList>
    </citation>
    <scope>NUCLEOTIDE SEQUENCE [LARGE SCALE GENOMIC DNA]</scope>
    <source>
        <strain evidence="7 8">YIM 75507</strain>
    </source>
</reference>
<comment type="caution">
    <text evidence="7">The sequence shown here is derived from an EMBL/GenBank/DDBJ whole genome shotgun (WGS) entry which is preliminary data.</text>
</comment>
<keyword evidence="4 5" id="KW-0472">Membrane</keyword>
<evidence type="ECO:0000256" key="3">
    <source>
        <dbReference type="ARBA" id="ARBA00022989"/>
    </source>
</evidence>
<dbReference type="Pfam" id="PF02656">
    <property type="entry name" value="DUF202"/>
    <property type="match status" value="1"/>
</dbReference>